<sequence length="267" mass="27235">MAKRGGKARIGVLGAGGRMGQGIIARVLETKEAVLAGAAEKPGHPAMGRSIAPSLVICANTLALAHSADVLVDFTTPDALEENLTAACDAACAIVIGTTGLAPKHHRLIDEAAKTTAVLQTANTSLGVTMLAALVKAAASRLGEDWDIEIAEMHHRHKVDAPSGTALMLGEAAAAGRGVKLSNAAVNARAGADAARKVGEIGFAALRGGSVAGDHMVILAADGERIELGHRAESREIFVRGAVRAALWLAGKPAGRYTMNEVLGLDA</sequence>
<keyword evidence="5 13" id="KW-0220">Diaminopimelate biosynthesis</keyword>
<dbReference type="SUPFAM" id="SSF55347">
    <property type="entry name" value="Glyceraldehyde-3-phosphate dehydrogenase-like, C-terminal domain"/>
    <property type="match status" value="1"/>
</dbReference>
<dbReference type="CDD" id="cd02274">
    <property type="entry name" value="DHDPR_N"/>
    <property type="match status" value="1"/>
</dbReference>
<organism evidence="16 17">
    <name type="scientific">Sphingosinicella soli</name>
    <dbReference type="NCBI Taxonomy" id="333708"/>
    <lineage>
        <taxon>Bacteria</taxon>
        <taxon>Pseudomonadati</taxon>
        <taxon>Pseudomonadota</taxon>
        <taxon>Alphaproteobacteria</taxon>
        <taxon>Sphingomonadales</taxon>
        <taxon>Sphingosinicellaceae</taxon>
        <taxon>Sphingosinicella</taxon>
    </lineage>
</organism>
<keyword evidence="8 13" id="KW-0457">Lysine biosynthesis</keyword>
<gene>
    <name evidence="13" type="primary">dapB</name>
    <name evidence="16" type="ORF">GGQ98_000825</name>
</gene>
<dbReference type="GO" id="GO:0005737">
    <property type="term" value="C:cytoplasm"/>
    <property type="evidence" value="ECO:0007669"/>
    <property type="project" value="UniProtKB-SubCell"/>
</dbReference>
<dbReference type="PROSITE" id="PS01298">
    <property type="entry name" value="DAPB"/>
    <property type="match status" value="1"/>
</dbReference>
<evidence type="ECO:0000256" key="12">
    <source>
        <dbReference type="ARBA" id="ARBA00049396"/>
    </source>
</evidence>
<dbReference type="PIRSF" id="PIRSF000161">
    <property type="entry name" value="DHPR"/>
    <property type="match status" value="1"/>
</dbReference>
<accession>A0A7W7B1D2</accession>
<feature type="binding site" evidence="13">
    <location>
        <begin position="164"/>
        <end position="165"/>
    </location>
    <ligand>
        <name>(S)-2,3,4,5-tetrahydrodipicolinate</name>
        <dbReference type="ChEBI" id="CHEBI:16845"/>
    </ligand>
</feature>
<feature type="binding site" evidence="13">
    <location>
        <begin position="121"/>
        <end position="124"/>
    </location>
    <ligand>
        <name>NAD(+)</name>
        <dbReference type="ChEBI" id="CHEBI:57540"/>
    </ligand>
</feature>
<evidence type="ECO:0000313" key="17">
    <source>
        <dbReference type="Proteomes" id="UP000566324"/>
    </source>
</evidence>
<feature type="active site" description="Proton donor" evidence="13">
    <location>
        <position position="158"/>
    </location>
</feature>
<keyword evidence="7 13" id="KW-0520">NAD</keyword>
<comment type="subcellular location">
    <subcellularLocation>
        <location evidence="13">Cytoplasm</location>
    </subcellularLocation>
</comment>
<comment type="catalytic activity">
    <reaction evidence="12 13">
        <text>(S)-2,3,4,5-tetrahydrodipicolinate + NAD(+) + H2O = (2S,4S)-4-hydroxy-2,3,4,5-tetrahydrodipicolinate + NADH + H(+)</text>
        <dbReference type="Rhea" id="RHEA:35323"/>
        <dbReference type="ChEBI" id="CHEBI:15377"/>
        <dbReference type="ChEBI" id="CHEBI:15378"/>
        <dbReference type="ChEBI" id="CHEBI:16845"/>
        <dbReference type="ChEBI" id="CHEBI:57540"/>
        <dbReference type="ChEBI" id="CHEBI:57945"/>
        <dbReference type="ChEBI" id="CHEBI:67139"/>
        <dbReference type="EC" id="1.17.1.8"/>
    </reaction>
</comment>
<evidence type="ECO:0000256" key="5">
    <source>
        <dbReference type="ARBA" id="ARBA00022915"/>
    </source>
</evidence>
<dbReference type="NCBIfam" id="TIGR00036">
    <property type="entry name" value="dapB"/>
    <property type="match status" value="1"/>
</dbReference>
<evidence type="ECO:0000256" key="7">
    <source>
        <dbReference type="ARBA" id="ARBA00023027"/>
    </source>
</evidence>
<dbReference type="Pfam" id="PF01113">
    <property type="entry name" value="DapB_N"/>
    <property type="match status" value="1"/>
</dbReference>
<dbReference type="GO" id="GO:0009089">
    <property type="term" value="P:lysine biosynthetic process via diaminopimelate"/>
    <property type="evidence" value="ECO:0007669"/>
    <property type="project" value="UniProtKB-UniRule"/>
</dbReference>
<feature type="binding site" evidence="13">
    <location>
        <begin position="14"/>
        <end position="19"/>
    </location>
    <ligand>
        <name>NAD(+)</name>
        <dbReference type="ChEBI" id="CHEBI:57540"/>
    </ligand>
</feature>
<comment type="similarity">
    <text evidence="1 13">Belongs to the DapB family.</text>
</comment>
<dbReference type="Gene3D" id="3.40.50.720">
    <property type="entry name" value="NAD(P)-binding Rossmann-like Domain"/>
    <property type="match status" value="1"/>
</dbReference>
<feature type="domain" description="Dihydrodipicolinate reductase N-terminal" evidence="14">
    <location>
        <begin position="9"/>
        <end position="123"/>
    </location>
</feature>
<keyword evidence="2 13" id="KW-0963">Cytoplasm</keyword>
<comment type="caution">
    <text evidence="16">The sequence shown here is derived from an EMBL/GenBank/DDBJ whole genome shotgun (WGS) entry which is preliminary data.</text>
</comment>
<dbReference type="PANTHER" id="PTHR20836:SF0">
    <property type="entry name" value="4-HYDROXY-TETRAHYDRODIPICOLINATE REDUCTASE 1, CHLOROPLASTIC-RELATED"/>
    <property type="match status" value="1"/>
</dbReference>
<protein>
    <recommendedName>
        <fullName evidence="10 13">4-hydroxy-tetrahydrodipicolinate reductase</fullName>
        <shortName evidence="13">HTPA reductase</shortName>
        <ecNumber evidence="10 13">1.17.1.8</ecNumber>
    </recommendedName>
</protein>
<comment type="pathway">
    <text evidence="9 13">Amino-acid biosynthesis; L-lysine biosynthesis via DAP pathway; (S)-tetrahydrodipicolinate from L-aspartate: step 4/4.</text>
</comment>
<evidence type="ECO:0000256" key="1">
    <source>
        <dbReference type="ARBA" id="ARBA00006642"/>
    </source>
</evidence>
<dbReference type="GO" id="GO:0008839">
    <property type="term" value="F:4-hydroxy-tetrahydrodipicolinate reductase"/>
    <property type="evidence" value="ECO:0007669"/>
    <property type="project" value="UniProtKB-UniRule"/>
</dbReference>
<feature type="active site" description="Proton donor/acceptor" evidence="13">
    <location>
        <position position="154"/>
    </location>
</feature>
<keyword evidence="3 13" id="KW-0028">Amino-acid biosynthesis</keyword>
<dbReference type="GO" id="GO:0019877">
    <property type="term" value="P:diaminopimelate biosynthetic process"/>
    <property type="evidence" value="ECO:0007669"/>
    <property type="project" value="UniProtKB-UniRule"/>
</dbReference>
<feature type="binding site" evidence="13">
    <location>
        <position position="41"/>
    </location>
    <ligand>
        <name>NADP(+)</name>
        <dbReference type="ChEBI" id="CHEBI:58349"/>
    </ligand>
</feature>
<dbReference type="UniPathway" id="UPA00034">
    <property type="reaction ID" value="UER00018"/>
</dbReference>
<dbReference type="Pfam" id="PF05173">
    <property type="entry name" value="DapB_C"/>
    <property type="match status" value="1"/>
</dbReference>
<evidence type="ECO:0000256" key="10">
    <source>
        <dbReference type="ARBA" id="ARBA00038983"/>
    </source>
</evidence>
<evidence type="ECO:0000256" key="6">
    <source>
        <dbReference type="ARBA" id="ARBA00023002"/>
    </source>
</evidence>
<evidence type="ECO:0000256" key="8">
    <source>
        <dbReference type="ARBA" id="ARBA00023154"/>
    </source>
</evidence>
<evidence type="ECO:0000256" key="3">
    <source>
        <dbReference type="ARBA" id="ARBA00022605"/>
    </source>
</evidence>
<evidence type="ECO:0000259" key="14">
    <source>
        <dbReference type="Pfam" id="PF01113"/>
    </source>
</evidence>
<dbReference type="InterPro" id="IPR036291">
    <property type="entry name" value="NAD(P)-bd_dom_sf"/>
</dbReference>
<feature type="binding site" evidence="13">
    <location>
        <position position="40"/>
    </location>
    <ligand>
        <name>NAD(+)</name>
        <dbReference type="ChEBI" id="CHEBI:57540"/>
    </ligand>
</feature>
<dbReference type="AlphaFoldDB" id="A0A7W7B1D2"/>
<evidence type="ECO:0000256" key="2">
    <source>
        <dbReference type="ARBA" id="ARBA00022490"/>
    </source>
</evidence>
<feature type="binding site" evidence="13">
    <location>
        <begin position="97"/>
        <end position="99"/>
    </location>
    <ligand>
        <name>NAD(+)</name>
        <dbReference type="ChEBI" id="CHEBI:57540"/>
    </ligand>
</feature>
<dbReference type="Gene3D" id="3.30.360.10">
    <property type="entry name" value="Dihydrodipicolinate Reductase, domain 2"/>
    <property type="match status" value="1"/>
</dbReference>
<comment type="caution">
    <text evidence="13">Was originally thought to be a dihydrodipicolinate reductase (DHDPR), catalyzing the conversion of dihydrodipicolinate to tetrahydrodipicolinate. However, it was shown in E.coli that the substrate of the enzymatic reaction is not dihydrodipicolinate (DHDP) but in fact (2S,4S)-4-hydroxy-2,3,4,5-tetrahydrodipicolinic acid (HTPA), the product released by the DapA-catalyzed reaction.</text>
</comment>
<keyword evidence="6 13" id="KW-0560">Oxidoreductase</keyword>
<evidence type="ECO:0000313" key="16">
    <source>
        <dbReference type="EMBL" id="MBB4631218.1"/>
    </source>
</evidence>
<dbReference type="RefSeq" id="WP_184065519.1">
    <property type="nucleotide sequence ID" value="NZ_JACHNZ010000007.1"/>
</dbReference>
<dbReference type="Proteomes" id="UP000566324">
    <property type="component" value="Unassembled WGS sequence"/>
</dbReference>
<comment type="catalytic activity">
    <reaction evidence="11 13">
        <text>(S)-2,3,4,5-tetrahydrodipicolinate + NADP(+) + H2O = (2S,4S)-4-hydroxy-2,3,4,5-tetrahydrodipicolinate + NADPH + H(+)</text>
        <dbReference type="Rhea" id="RHEA:35331"/>
        <dbReference type="ChEBI" id="CHEBI:15377"/>
        <dbReference type="ChEBI" id="CHEBI:15378"/>
        <dbReference type="ChEBI" id="CHEBI:16845"/>
        <dbReference type="ChEBI" id="CHEBI:57783"/>
        <dbReference type="ChEBI" id="CHEBI:58349"/>
        <dbReference type="ChEBI" id="CHEBI:67139"/>
        <dbReference type="EC" id="1.17.1.8"/>
    </reaction>
</comment>
<dbReference type="InterPro" id="IPR023940">
    <property type="entry name" value="DHDPR_bac"/>
</dbReference>
<reference evidence="16 17" key="1">
    <citation type="submission" date="2020-08" db="EMBL/GenBank/DDBJ databases">
        <title>Genomic Encyclopedia of Type Strains, Phase IV (KMG-IV): sequencing the most valuable type-strain genomes for metagenomic binning, comparative biology and taxonomic classification.</title>
        <authorList>
            <person name="Goeker M."/>
        </authorList>
    </citation>
    <scope>NUCLEOTIDE SEQUENCE [LARGE SCALE GENOMIC DNA]</scope>
    <source>
        <strain evidence="16 17">DSM 17328</strain>
    </source>
</reference>
<evidence type="ECO:0000259" key="15">
    <source>
        <dbReference type="Pfam" id="PF05173"/>
    </source>
</evidence>
<dbReference type="GO" id="GO:0050661">
    <property type="term" value="F:NADP binding"/>
    <property type="evidence" value="ECO:0007669"/>
    <property type="project" value="UniProtKB-UniRule"/>
</dbReference>
<name>A0A7W7B1D2_9SPHN</name>
<dbReference type="EMBL" id="JACHNZ010000007">
    <property type="protein sequence ID" value="MBB4631218.1"/>
    <property type="molecule type" value="Genomic_DNA"/>
</dbReference>
<dbReference type="GO" id="GO:0016726">
    <property type="term" value="F:oxidoreductase activity, acting on CH or CH2 groups, NAD or NADP as acceptor"/>
    <property type="evidence" value="ECO:0007669"/>
    <property type="project" value="UniProtKB-UniRule"/>
</dbReference>
<dbReference type="FunFam" id="3.30.360.10:FF:000004">
    <property type="entry name" value="4-hydroxy-tetrahydrodipicolinate reductase"/>
    <property type="match status" value="1"/>
</dbReference>
<evidence type="ECO:0000256" key="9">
    <source>
        <dbReference type="ARBA" id="ARBA00037922"/>
    </source>
</evidence>
<evidence type="ECO:0000256" key="11">
    <source>
        <dbReference type="ARBA" id="ARBA00049080"/>
    </source>
</evidence>
<dbReference type="HAMAP" id="MF_00102">
    <property type="entry name" value="DapB"/>
    <property type="match status" value="1"/>
</dbReference>
<feature type="binding site" evidence="13">
    <location>
        <position position="155"/>
    </location>
    <ligand>
        <name>(S)-2,3,4,5-tetrahydrodipicolinate</name>
        <dbReference type="ChEBI" id="CHEBI:16845"/>
    </ligand>
</feature>
<dbReference type="PANTHER" id="PTHR20836">
    <property type="entry name" value="DIHYDRODIPICOLINATE REDUCTASE"/>
    <property type="match status" value="1"/>
</dbReference>
<evidence type="ECO:0000256" key="13">
    <source>
        <dbReference type="HAMAP-Rule" id="MF_00102"/>
    </source>
</evidence>
<dbReference type="InterPro" id="IPR022664">
    <property type="entry name" value="DapB_N_CS"/>
</dbReference>
<comment type="function">
    <text evidence="13">Catalyzes the conversion of 4-hydroxy-tetrahydrodipicolinate (HTPA) to tetrahydrodipicolinate.</text>
</comment>
<dbReference type="GO" id="GO:0051287">
    <property type="term" value="F:NAD binding"/>
    <property type="evidence" value="ECO:0007669"/>
    <property type="project" value="UniProtKB-UniRule"/>
</dbReference>
<feature type="domain" description="Dihydrodipicolinate reductase C-terminal" evidence="15">
    <location>
        <begin position="127"/>
        <end position="263"/>
    </location>
</feature>
<keyword evidence="17" id="KW-1185">Reference proteome</keyword>
<dbReference type="InterPro" id="IPR022663">
    <property type="entry name" value="DapB_C"/>
</dbReference>
<keyword evidence="4 13" id="KW-0521">NADP</keyword>
<dbReference type="SUPFAM" id="SSF51735">
    <property type="entry name" value="NAD(P)-binding Rossmann-fold domains"/>
    <property type="match status" value="1"/>
</dbReference>
<proteinExistence type="inferred from homology"/>
<dbReference type="InterPro" id="IPR000846">
    <property type="entry name" value="DapB_N"/>
</dbReference>
<comment type="subunit">
    <text evidence="13">Homotetramer.</text>
</comment>
<evidence type="ECO:0000256" key="4">
    <source>
        <dbReference type="ARBA" id="ARBA00022857"/>
    </source>
</evidence>
<dbReference type="EC" id="1.17.1.8" evidence="10 13"/>